<protein>
    <recommendedName>
        <fullName evidence="3">LPS-assembly protein LptD central domain-containing protein</fullName>
    </recommendedName>
</protein>
<evidence type="ECO:0000256" key="1">
    <source>
        <dbReference type="SAM" id="MobiDB-lite"/>
    </source>
</evidence>
<keyword evidence="2" id="KW-0732">Signal</keyword>
<dbReference type="AlphaFoldDB" id="A0A1F5YHF4"/>
<sequence length="825" mass="92921">MSFARLPLFAILFGLLLVPARNSPARSPDTTAAPADSLAAADSAGGKHSVQIPQPDSLMRLLEERSRTKAEKIVYSAEKIIFFPRKNVLLLQGQATVTSAARQIETDSMIAYNRSTGEIFVSGHPELKEGQEQLKGKDVHYNILRDRGIILDGRTEFGGWFLESDSLSKVGQDSIFGRGNLFTSCDLAQAKHFHFQSSRIKVIRNKRAFASPVVLKVGEVPVFILPFVFFPITTGNRNSGILQPRIGVNSVARDRITGRTIGNLGYFWAPNDYLDLLGSVDIRTSSQTTLRGRTRYRKRYSYDGSLDIRRVTDKINHSTAFSMFGSHNQTFGERSRLSAEINYTSTRDLLQRTDFDQQNILRQSLRSTASFAWRPSWGSLTSSARHEKFLQQSRTVVSLPSLSLSLNKRNLFPYRAKTVPRRHGLLSSGWLYNITYGLSTNYSNTRTTVNDTTGVVQQSRTGLDLDNPQTIYGWLNLNPSLRYSTQLMNDNRKAADKFTREQSLDLSTSLATQIFGFFNGPQIGPIFRWRHTIRPRLTYVFQPDLTSEKNRGKNSRMSFTISNDIDYKYHPRPAAAKGDSARATSQASESAQPEKEGKLLSIRNSLDYDFVRAAKRDTLGWGALSTSITSSPTSLINLQLLMSHDLLERGRVEHFKPFMSSLSTTLTLRGTYKAAGKEGASTADLEEEAYQESLRYPNSSGSPLDARGLDYDSQRDLAFSRAMPWTINLSHNLSRTRGAAKPNESLRWSFTFNPTPLWHLVYSSSYNFRSRGLQGQRFVLNRDLHCWRANLSLVTLNTGRFEFVFSTYLLNTPAIRVPDVRRASN</sequence>
<evidence type="ECO:0000259" key="3">
    <source>
        <dbReference type="Pfam" id="PF19838"/>
    </source>
</evidence>
<proteinExistence type="predicted"/>
<dbReference type="PANTHER" id="PTHR30189:SF1">
    <property type="entry name" value="LPS-ASSEMBLY PROTEIN LPTD"/>
    <property type="match status" value="1"/>
</dbReference>
<comment type="caution">
    <text evidence="4">The sequence shown here is derived from an EMBL/GenBank/DDBJ whole genome shotgun (WGS) entry which is preliminary data.</text>
</comment>
<dbReference type="InterPro" id="IPR050218">
    <property type="entry name" value="LptD"/>
</dbReference>
<gene>
    <name evidence="4" type="ORF">A2Z86_08440</name>
</gene>
<feature type="domain" description="LPS-assembly protein LptD central" evidence="3">
    <location>
        <begin position="210"/>
        <end position="553"/>
    </location>
</feature>
<accession>A0A1F5YHF4</accession>
<dbReference type="PANTHER" id="PTHR30189">
    <property type="entry name" value="LPS-ASSEMBLY PROTEIN"/>
    <property type="match status" value="1"/>
</dbReference>
<feature type="compositionally biased region" description="Low complexity" evidence="1">
    <location>
        <begin position="28"/>
        <end position="44"/>
    </location>
</feature>
<evidence type="ECO:0000256" key="2">
    <source>
        <dbReference type="SAM" id="SignalP"/>
    </source>
</evidence>
<dbReference type="EMBL" id="MFIV01000017">
    <property type="protein sequence ID" value="OGF99584.1"/>
    <property type="molecule type" value="Genomic_DNA"/>
</dbReference>
<evidence type="ECO:0000313" key="5">
    <source>
        <dbReference type="Proteomes" id="UP000176992"/>
    </source>
</evidence>
<reference evidence="4 5" key="1">
    <citation type="journal article" date="2016" name="Nat. Commun.">
        <title>Thousands of microbial genomes shed light on interconnected biogeochemical processes in an aquifer system.</title>
        <authorList>
            <person name="Anantharaman K."/>
            <person name="Brown C.T."/>
            <person name="Hug L.A."/>
            <person name="Sharon I."/>
            <person name="Castelle C.J."/>
            <person name="Probst A.J."/>
            <person name="Thomas B.C."/>
            <person name="Singh A."/>
            <person name="Wilkins M.J."/>
            <person name="Karaoz U."/>
            <person name="Brodie E.L."/>
            <person name="Williams K.H."/>
            <person name="Hubbard S.S."/>
            <person name="Banfield J.F."/>
        </authorList>
    </citation>
    <scope>NUCLEOTIDE SEQUENCE [LARGE SCALE GENOMIC DNA]</scope>
</reference>
<dbReference type="InterPro" id="IPR045659">
    <property type="entry name" value="LptD_2"/>
</dbReference>
<feature type="region of interest" description="Disordered" evidence="1">
    <location>
        <begin position="24"/>
        <end position="52"/>
    </location>
</feature>
<feature type="region of interest" description="Disordered" evidence="1">
    <location>
        <begin position="572"/>
        <end position="598"/>
    </location>
</feature>
<organism evidence="4 5">
    <name type="scientific">Candidatus Glassbacteria bacterium GWA2_58_10</name>
    <dbReference type="NCBI Taxonomy" id="1817865"/>
    <lineage>
        <taxon>Bacteria</taxon>
        <taxon>Candidatus Glassiibacteriota</taxon>
    </lineage>
</organism>
<dbReference type="GO" id="GO:1990351">
    <property type="term" value="C:transporter complex"/>
    <property type="evidence" value="ECO:0007669"/>
    <property type="project" value="TreeGrafter"/>
</dbReference>
<dbReference type="Proteomes" id="UP000176992">
    <property type="component" value="Unassembled WGS sequence"/>
</dbReference>
<feature type="chain" id="PRO_5009522459" description="LPS-assembly protein LptD central domain-containing protein" evidence="2">
    <location>
        <begin position="26"/>
        <end position="825"/>
    </location>
</feature>
<dbReference type="Pfam" id="PF19838">
    <property type="entry name" value="LptD_2"/>
    <property type="match status" value="1"/>
</dbReference>
<feature type="signal peptide" evidence="2">
    <location>
        <begin position="1"/>
        <end position="25"/>
    </location>
</feature>
<name>A0A1F5YHF4_9BACT</name>
<dbReference type="GO" id="GO:0009279">
    <property type="term" value="C:cell outer membrane"/>
    <property type="evidence" value="ECO:0007669"/>
    <property type="project" value="TreeGrafter"/>
</dbReference>
<evidence type="ECO:0000313" key="4">
    <source>
        <dbReference type="EMBL" id="OGF99584.1"/>
    </source>
</evidence>
<feature type="compositionally biased region" description="Polar residues" evidence="1">
    <location>
        <begin position="582"/>
        <end position="591"/>
    </location>
</feature>